<evidence type="ECO:0000313" key="2">
    <source>
        <dbReference type="Proteomes" id="UP000298714"/>
    </source>
</evidence>
<dbReference type="AlphaFoldDB" id="A0A4D7BU62"/>
<reference evidence="2" key="1">
    <citation type="submission" date="2019-04" db="EMBL/GenBank/DDBJ databases">
        <title>Complete genome sequence of Sphingomonas sp. W1-2-3.</title>
        <authorList>
            <person name="Im W.T."/>
        </authorList>
    </citation>
    <scope>NUCLEOTIDE SEQUENCE [LARGE SCALE GENOMIC DNA]</scope>
    <source>
        <strain evidence="2">W1-2-3</strain>
    </source>
</reference>
<name>A0A4D7BU62_9SPHN</name>
<gene>
    <name evidence="1" type="ORF">E6W36_04575</name>
</gene>
<keyword evidence="2" id="KW-1185">Reference proteome</keyword>
<organism evidence="1 2">
    <name type="scientific">Hankyongella ginsenosidimutans</name>
    <dbReference type="NCBI Taxonomy" id="1763828"/>
    <lineage>
        <taxon>Bacteria</taxon>
        <taxon>Pseudomonadati</taxon>
        <taxon>Pseudomonadota</taxon>
        <taxon>Alphaproteobacteria</taxon>
        <taxon>Sphingomonadales</taxon>
        <taxon>Sphingomonadaceae</taxon>
        <taxon>Hankyongella</taxon>
    </lineage>
</organism>
<protein>
    <submittedName>
        <fullName evidence="1">Uncharacterized protein</fullName>
    </submittedName>
</protein>
<sequence>MMLLGLILSATGIVLFAWAMFRLAVFALPVGLGAAAFLWAGVANWGRCSVCFSASSSASRSC</sequence>
<proteinExistence type="predicted"/>
<accession>A0A4D7BU62</accession>
<dbReference type="EMBL" id="CP039704">
    <property type="protein sequence ID" value="QCI79109.1"/>
    <property type="molecule type" value="Genomic_DNA"/>
</dbReference>
<dbReference type="RefSeq" id="WP_222873923.1">
    <property type="nucleotide sequence ID" value="NZ_CP039704.1"/>
</dbReference>
<evidence type="ECO:0000313" key="1">
    <source>
        <dbReference type="EMBL" id="QCI79109.1"/>
    </source>
</evidence>
<dbReference type="Proteomes" id="UP000298714">
    <property type="component" value="Chromosome"/>
</dbReference>
<dbReference type="KEGG" id="hgn:E6W36_04575"/>